<reference evidence="1" key="1">
    <citation type="submission" date="2014-09" db="EMBL/GenBank/DDBJ databases">
        <authorList>
            <person name="Magalhaes I.L.F."/>
            <person name="Oliveira U."/>
            <person name="Santos F.R."/>
            <person name="Vidigal T.H.D.A."/>
            <person name="Brescovit A.D."/>
            <person name="Santos A.J."/>
        </authorList>
    </citation>
    <scope>NUCLEOTIDE SEQUENCE</scope>
    <source>
        <tissue evidence="1">Shoot tissue taken approximately 20 cm above the soil surface</tissue>
    </source>
</reference>
<organism evidence="1">
    <name type="scientific">Arundo donax</name>
    <name type="common">Giant reed</name>
    <name type="synonym">Donax arundinaceus</name>
    <dbReference type="NCBI Taxonomy" id="35708"/>
    <lineage>
        <taxon>Eukaryota</taxon>
        <taxon>Viridiplantae</taxon>
        <taxon>Streptophyta</taxon>
        <taxon>Embryophyta</taxon>
        <taxon>Tracheophyta</taxon>
        <taxon>Spermatophyta</taxon>
        <taxon>Magnoliopsida</taxon>
        <taxon>Liliopsida</taxon>
        <taxon>Poales</taxon>
        <taxon>Poaceae</taxon>
        <taxon>PACMAD clade</taxon>
        <taxon>Arundinoideae</taxon>
        <taxon>Arundineae</taxon>
        <taxon>Arundo</taxon>
    </lineage>
</organism>
<name>A0A0A8ZQJ1_ARUDO</name>
<sequence length="55" mass="6172">MVLLVKCYHVWINLKNSFMCSIMGMCTTMAMNGGAMDRAVDKQNGKCNAKEQRKA</sequence>
<protein>
    <submittedName>
        <fullName evidence="1">Uncharacterized protein</fullName>
    </submittedName>
</protein>
<reference evidence="1" key="2">
    <citation type="journal article" date="2015" name="Data Brief">
        <title>Shoot transcriptome of the giant reed, Arundo donax.</title>
        <authorList>
            <person name="Barrero R.A."/>
            <person name="Guerrero F.D."/>
            <person name="Moolhuijzen P."/>
            <person name="Goolsby J.A."/>
            <person name="Tidwell J."/>
            <person name="Bellgard S.E."/>
            <person name="Bellgard M.I."/>
        </authorList>
    </citation>
    <scope>NUCLEOTIDE SEQUENCE</scope>
    <source>
        <tissue evidence="1">Shoot tissue taken approximately 20 cm above the soil surface</tissue>
    </source>
</reference>
<dbReference type="EMBL" id="GBRH01256839">
    <property type="protein sequence ID" value="JAD41056.1"/>
    <property type="molecule type" value="Transcribed_RNA"/>
</dbReference>
<evidence type="ECO:0000313" key="1">
    <source>
        <dbReference type="EMBL" id="JAD41056.1"/>
    </source>
</evidence>
<dbReference type="AlphaFoldDB" id="A0A0A8ZQJ1"/>
<proteinExistence type="predicted"/>
<accession>A0A0A8ZQJ1</accession>